<dbReference type="Proteomes" id="UP000214646">
    <property type="component" value="Unassembled WGS sequence"/>
</dbReference>
<comment type="similarity">
    <text evidence="1">Belongs to the ParD antitoxin family.</text>
</comment>
<dbReference type="NCBIfam" id="TIGR02606">
    <property type="entry name" value="antidote_CC2985"/>
    <property type="match status" value="1"/>
</dbReference>
<evidence type="ECO:0000313" key="4">
    <source>
        <dbReference type="Proteomes" id="UP000214646"/>
    </source>
</evidence>
<dbReference type="EMBL" id="NIDE01000001">
    <property type="protein sequence ID" value="OWK47325.1"/>
    <property type="molecule type" value="Genomic_DNA"/>
</dbReference>
<keyword evidence="4" id="KW-1185">Reference proteome</keyword>
<organism evidence="3 4">
    <name type="scientific">Fimbriiglobus ruber</name>
    <dbReference type="NCBI Taxonomy" id="1908690"/>
    <lineage>
        <taxon>Bacteria</taxon>
        <taxon>Pseudomonadati</taxon>
        <taxon>Planctomycetota</taxon>
        <taxon>Planctomycetia</taxon>
        <taxon>Gemmatales</taxon>
        <taxon>Gemmataceae</taxon>
        <taxon>Fimbriiglobus</taxon>
    </lineage>
</organism>
<dbReference type="SUPFAM" id="SSF47598">
    <property type="entry name" value="Ribbon-helix-helix"/>
    <property type="match status" value="1"/>
</dbReference>
<gene>
    <name evidence="3" type="ORF">FRUB_01024</name>
</gene>
<accession>A0A225EG65</accession>
<dbReference type="PANTHER" id="PTHR36582:SF2">
    <property type="entry name" value="ANTITOXIN PARD"/>
    <property type="match status" value="1"/>
</dbReference>
<comment type="caution">
    <text evidence="3">The sequence shown here is derived from an EMBL/GenBank/DDBJ whole genome shotgun (WGS) entry which is preliminary data.</text>
</comment>
<name>A0A225EG65_9BACT</name>
<proteinExistence type="inferred from homology"/>
<evidence type="ECO:0000256" key="1">
    <source>
        <dbReference type="ARBA" id="ARBA00008580"/>
    </source>
</evidence>
<dbReference type="GO" id="GO:0006355">
    <property type="term" value="P:regulation of DNA-templated transcription"/>
    <property type="evidence" value="ECO:0007669"/>
    <property type="project" value="InterPro"/>
</dbReference>
<dbReference type="Pfam" id="PF03693">
    <property type="entry name" value="ParD_antitoxin"/>
    <property type="match status" value="1"/>
</dbReference>
<sequence>MRAQLASGRYNNASEVLRDALRLMEERERWLAALDARIEKGIADGQAGRVTPAEEVFGELEARYVRMAEERRNS</sequence>
<dbReference type="InterPro" id="IPR010985">
    <property type="entry name" value="Ribbon_hlx_hlx"/>
</dbReference>
<dbReference type="Gene3D" id="6.10.10.120">
    <property type="entry name" value="Antitoxin ParD1-like"/>
    <property type="match status" value="1"/>
</dbReference>
<dbReference type="InterPro" id="IPR038296">
    <property type="entry name" value="ParD_sf"/>
</dbReference>
<dbReference type="InterPro" id="IPR022789">
    <property type="entry name" value="ParD"/>
</dbReference>
<reference evidence="4" key="1">
    <citation type="submission" date="2017-06" db="EMBL/GenBank/DDBJ databases">
        <title>Genome analysis of Fimbriiglobus ruber SP5, the first member of the order Planctomycetales with confirmed chitinolytic capability.</title>
        <authorList>
            <person name="Ravin N.V."/>
            <person name="Rakitin A.L."/>
            <person name="Ivanova A.A."/>
            <person name="Beletsky A.V."/>
            <person name="Kulichevskaya I.S."/>
            <person name="Mardanov A.V."/>
            <person name="Dedysh S.N."/>
        </authorList>
    </citation>
    <scope>NUCLEOTIDE SEQUENCE [LARGE SCALE GENOMIC DNA]</scope>
    <source>
        <strain evidence="4">SP5</strain>
    </source>
</reference>
<keyword evidence="2" id="KW-1277">Toxin-antitoxin system</keyword>
<protein>
    <submittedName>
        <fullName evidence="3">Addiction module antitoxin</fullName>
    </submittedName>
</protein>
<dbReference type="PANTHER" id="PTHR36582">
    <property type="entry name" value="ANTITOXIN PARD"/>
    <property type="match status" value="1"/>
</dbReference>
<evidence type="ECO:0000256" key="2">
    <source>
        <dbReference type="ARBA" id="ARBA00022649"/>
    </source>
</evidence>
<evidence type="ECO:0000313" key="3">
    <source>
        <dbReference type="EMBL" id="OWK47325.1"/>
    </source>
</evidence>
<dbReference type="AlphaFoldDB" id="A0A225EG65"/>